<gene>
    <name evidence="2" type="ORF">HSB1_02590</name>
</gene>
<dbReference type="Proteomes" id="UP000007813">
    <property type="component" value="Unassembled WGS sequence"/>
</dbReference>
<organism evidence="2 3">
    <name type="scientific">Halogranum salarium B-1</name>
    <dbReference type="NCBI Taxonomy" id="1210908"/>
    <lineage>
        <taxon>Archaea</taxon>
        <taxon>Methanobacteriati</taxon>
        <taxon>Methanobacteriota</taxon>
        <taxon>Stenosarchaea group</taxon>
        <taxon>Halobacteria</taxon>
        <taxon>Halobacteriales</taxon>
        <taxon>Haloferacaceae</taxon>
    </lineage>
</organism>
<dbReference type="EMBL" id="ALJD01000002">
    <property type="protein sequence ID" value="EJN61218.1"/>
    <property type="molecule type" value="Genomic_DNA"/>
</dbReference>
<evidence type="ECO:0000313" key="3">
    <source>
        <dbReference type="Proteomes" id="UP000007813"/>
    </source>
</evidence>
<feature type="transmembrane region" description="Helical" evidence="1">
    <location>
        <begin position="80"/>
        <end position="97"/>
    </location>
</feature>
<keyword evidence="1" id="KW-1133">Transmembrane helix</keyword>
<evidence type="ECO:0000256" key="1">
    <source>
        <dbReference type="SAM" id="Phobius"/>
    </source>
</evidence>
<keyword evidence="1" id="KW-0472">Membrane</keyword>
<feature type="transmembrane region" description="Helical" evidence="1">
    <location>
        <begin position="19"/>
        <end position="39"/>
    </location>
</feature>
<keyword evidence="1" id="KW-0812">Transmembrane</keyword>
<evidence type="ECO:0000313" key="2">
    <source>
        <dbReference type="EMBL" id="EJN61218.1"/>
    </source>
</evidence>
<protein>
    <submittedName>
        <fullName evidence="2">Uncharacterized protein</fullName>
    </submittedName>
</protein>
<sequence>MTASDTGCMSYESSNLRQYVGIGAGVVGLVLASVVGVHQHLTSDAVSALCLNLGILSCGTTFVSACYLPYEAARRLFGRLLGVAGVGTGVAVLSYGLPARDALTVVSGVTVAVGVAVLSVAVAVGLSRLDRELGMETTPEERLLSDGEYHTAGFDD</sequence>
<feature type="transmembrane region" description="Helical" evidence="1">
    <location>
        <begin position="45"/>
        <end position="68"/>
    </location>
</feature>
<proteinExistence type="predicted"/>
<feature type="transmembrane region" description="Helical" evidence="1">
    <location>
        <begin position="103"/>
        <end position="126"/>
    </location>
</feature>
<reference evidence="2 3" key="1">
    <citation type="journal article" date="2012" name="J. Bacteriol.">
        <title>Draft Genome Sequence of the Extremely Halophilic Archaeon Halogranum salarium B-1T.</title>
        <authorList>
            <person name="Kim K.K."/>
            <person name="Lee K.C."/>
            <person name="Lee J.S."/>
        </authorList>
    </citation>
    <scope>NUCLEOTIDE SEQUENCE [LARGE SCALE GENOMIC DNA]</scope>
    <source>
        <strain evidence="2 3">B-1</strain>
    </source>
</reference>
<comment type="caution">
    <text evidence="2">The sequence shown here is derived from an EMBL/GenBank/DDBJ whole genome shotgun (WGS) entry which is preliminary data.</text>
</comment>
<name>J3A6T1_9EURY</name>
<accession>J3A6T1</accession>
<dbReference type="AlphaFoldDB" id="J3A6T1"/>